<evidence type="ECO:0000256" key="1">
    <source>
        <dbReference type="ARBA" id="ARBA00038069"/>
    </source>
</evidence>
<evidence type="ECO:0000313" key="3">
    <source>
        <dbReference type="EMBL" id="TID20164.1"/>
    </source>
</evidence>
<accession>A0A4Z1PCA6</accession>
<dbReference type="AlphaFoldDB" id="A0A4Z1PCA6"/>
<dbReference type="GO" id="GO:0042144">
    <property type="term" value="P:vacuole fusion, non-autophagic"/>
    <property type="evidence" value="ECO:0007669"/>
    <property type="project" value="TreeGrafter"/>
</dbReference>
<sequence>MKLTQPLFLPFVLLAGSVAAVAQLKSVIVTFPKGTPDNVVTQAREAVIAAGGVITHDYDKNFIQGFAATASAKAFDTVNALSSAYNPTIEEDQIISIAHDS</sequence>
<feature type="chain" id="PRO_5021280479" evidence="2">
    <location>
        <begin position="23"/>
        <end position="101"/>
    </location>
</feature>
<dbReference type="Proteomes" id="UP000298493">
    <property type="component" value="Unassembled WGS sequence"/>
</dbReference>
<comment type="caution">
    <text evidence="3">The sequence shown here is derived from an EMBL/GenBank/DDBJ whole genome shotgun (WGS) entry which is preliminary data.</text>
</comment>
<proteinExistence type="inferred from homology"/>
<comment type="similarity">
    <text evidence="1">Belongs to the protease inhibitor I9 family.</text>
</comment>
<reference evidence="3 4" key="1">
    <citation type="submission" date="2019-04" db="EMBL/GenBank/DDBJ databases">
        <title>High contiguity whole genome sequence and gene annotation resource for two Venturia nashicola isolates.</title>
        <authorList>
            <person name="Prokchorchik M."/>
            <person name="Won K."/>
            <person name="Lee Y."/>
            <person name="Choi E.D."/>
            <person name="Segonzac C."/>
            <person name="Sohn K.H."/>
        </authorList>
    </citation>
    <scope>NUCLEOTIDE SEQUENCE [LARGE SCALE GENOMIC DNA]</scope>
    <source>
        <strain evidence="3 4">PRI2</strain>
    </source>
</reference>
<organism evidence="3 4">
    <name type="scientific">Venturia nashicola</name>
    <dbReference type="NCBI Taxonomy" id="86259"/>
    <lineage>
        <taxon>Eukaryota</taxon>
        <taxon>Fungi</taxon>
        <taxon>Dikarya</taxon>
        <taxon>Ascomycota</taxon>
        <taxon>Pezizomycotina</taxon>
        <taxon>Dothideomycetes</taxon>
        <taxon>Pleosporomycetidae</taxon>
        <taxon>Venturiales</taxon>
        <taxon>Venturiaceae</taxon>
        <taxon>Venturia</taxon>
    </lineage>
</organism>
<feature type="signal peptide" evidence="2">
    <location>
        <begin position="1"/>
        <end position="22"/>
    </location>
</feature>
<dbReference type="Gene3D" id="3.30.70.80">
    <property type="entry name" value="Peptidase S8 propeptide/proteinase inhibitor I9"/>
    <property type="match status" value="1"/>
</dbReference>
<dbReference type="GO" id="GO:0004866">
    <property type="term" value="F:endopeptidase inhibitor activity"/>
    <property type="evidence" value="ECO:0007669"/>
    <property type="project" value="TreeGrafter"/>
</dbReference>
<evidence type="ECO:0000313" key="4">
    <source>
        <dbReference type="Proteomes" id="UP000298493"/>
    </source>
</evidence>
<keyword evidence="4" id="KW-1185">Reference proteome</keyword>
<dbReference type="SUPFAM" id="SSF54897">
    <property type="entry name" value="Protease propeptides/inhibitors"/>
    <property type="match status" value="1"/>
</dbReference>
<protein>
    <submittedName>
        <fullName evidence="3">Proteinase inhibitor</fullName>
    </submittedName>
</protein>
<evidence type="ECO:0000256" key="2">
    <source>
        <dbReference type="SAM" id="SignalP"/>
    </source>
</evidence>
<dbReference type="InterPro" id="IPR037045">
    <property type="entry name" value="S8pro/Inhibitor_I9_sf"/>
</dbReference>
<dbReference type="OrthoDB" id="3888684at2759"/>
<dbReference type="PANTHER" id="PTHR28288:SF1">
    <property type="entry name" value="INHIBITOR I9 DOMAIN-CONTAINING PROTEIN"/>
    <property type="match status" value="1"/>
</dbReference>
<dbReference type="InterPro" id="IPR052471">
    <property type="entry name" value="PBI_I9"/>
</dbReference>
<name>A0A4Z1PCA6_9PEZI</name>
<dbReference type="PANTHER" id="PTHR28288">
    <property type="entry name" value="PROTEASE B INHIBITOR 2"/>
    <property type="match status" value="1"/>
</dbReference>
<dbReference type="EMBL" id="SNSC02000011">
    <property type="protein sequence ID" value="TID20164.1"/>
    <property type="molecule type" value="Genomic_DNA"/>
</dbReference>
<gene>
    <name evidence="3" type="ORF">E6O75_ATG07624</name>
</gene>
<keyword evidence="2" id="KW-0732">Signal</keyword>